<dbReference type="Gene3D" id="3.80.10.10">
    <property type="entry name" value="Ribonuclease Inhibitor"/>
    <property type="match status" value="7"/>
</dbReference>
<dbReference type="EMBL" id="JBBPBM010000004">
    <property type="protein sequence ID" value="KAK8589983.1"/>
    <property type="molecule type" value="Genomic_DNA"/>
</dbReference>
<dbReference type="Gene3D" id="1.10.8.430">
    <property type="entry name" value="Helical domain of apoptotic protease-activating factors"/>
    <property type="match status" value="1"/>
</dbReference>
<evidence type="ECO:0000259" key="5">
    <source>
        <dbReference type="SMART" id="SM00382"/>
    </source>
</evidence>
<dbReference type="Proteomes" id="UP001472677">
    <property type="component" value="Unassembled WGS sequence"/>
</dbReference>
<dbReference type="Pfam" id="PF00931">
    <property type="entry name" value="NB-ARC"/>
    <property type="match status" value="1"/>
</dbReference>
<accession>A0ABR2G0D1</accession>
<dbReference type="PANTHER" id="PTHR33463">
    <property type="entry name" value="NB-ARC DOMAIN-CONTAINING PROTEIN-RELATED"/>
    <property type="match status" value="1"/>
</dbReference>
<dbReference type="InterPro" id="IPR057135">
    <property type="entry name" value="At4g27190-like_LRR"/>
</dbReference>
<sequence length="2094" mass="237998">MEIATGYASNLVSTGSEYMIEKIRRDFSYVCHYRRRVCDLEKKVGMLKDARDRVLKEVDAEEKNGKSIHADIKSWLNEAEKKIVSELNEVKGLEEAAKIKCFIGLCPNFKARYRLSKRAEEVASAVDQLLQRGSFHKVSYRDVPEPVVFSYSKGFQAFESRKQVFYKVVEAVKDPSINMIGVYGMPGVGKTMLANEVGRQVREDKLFDSVVMAAVTPTPDIHKIQSEIAEMLGLKLEEQSRSGRASRLCERLKDKKILVILDDIWERLDPMEVGIPFGNEHKRCTILLTSRHENVVVSKMEAQKAFPIGILTQEEAWDLFKEVAMKSVESPDVLPIATEIAKKCAGLPIAISTVARALRNQPLFAWRDALRQLRNPSSSNFSEVPKEAYSAIKLSYNLLENDEQKETFLLCSLMGHHALSQDLLKYAMGLGLFQHVSTVEEARNRLLTVVSHLKDSCLLLDTGYKRCFDCFHMHDLICDVAKSIASESNRVFVARDKCDWRDGDEMKCWDKFSFRDASINHFPAQLKCPKLTFLHIDSKDPSITIPNTFFEQMKFLKVVDLTHMNFPTLPSSISLLANLQTLCLDDCQLGDIALIGELKNLEILSLLGSNIELLPQEIGQLTKLKLLDLGRSQLTRIPSGIFCKLCRLEELYMSNSFVEWEAEGNPSQQGNASLAELKALPCLTALDVVIPNAQTIPKDFTFEKLQRYNIFIGEAWGWADATEYSTTLKLKLQTSIGLLNYGIKSLLKKAENLHLDEIKGLQILVHESEAGDCFLQLKNLHIRNGATIQYILSDVVPKFEFLQLHSLTLEDLPKLTSFCSGNNGSTSTSPPGMALFNQKIVFPKLEKLRLSSVGIENLWLPQGVSSTPNLTSLILEGCANLKHVFSYSTAEYLPQLQFLEISDCKCIHEIISTEEMIKKAPISFPRLSSLKLKDLHKLIGFFHEDCTVEFPCLKILEMENCPELKGFTHKSTSKGITVDGVLFNEKVAFPRMEKISVSHLRNVKRIWYNQLRPDSFSNLKELKVEYCDSLVNIFSPFLREVFQRLETLEVRDCVSLEQVFQVLDIEEIDVVVTSRLRRVELIRLPNLKYVWNKDPGDNISFGNLQEVHVLNCESLKTVFPLSIAKGLLQLESLTISCCGVEEIVTKNHVIGSDKQEILFVFNQLSFLKLWYLPKLTCFYPEIHSTRWPKLKQLKTNKCKNIKIFGHAESQSQPLFLIEKVIPQLEEVSFCSDDIEMITDGQFAQDLFSRIKCLMITCYHSVSATFPTSFLKRFHNLEWLEVYCCEFQELFPYEGEEKDMIPKIKNLRLDYMSKMQYIWNQDSPLDHTCAGLESLVVHSCDSLISLSSSSSSFQNLTTLTIWGCKKLEKLVTSLEAQSLEQLVTLVISECETMREVIASEGDEATYHEIVFRKLKELELHCLQSLKSFCSGSCTFKFPSLEHVILSQCPRLGSFCGGGELNTPKLRKVLRTITDDKGCWAGDLKATVEQLYKQQVRYRGLTKVKLSEFPELIDSWSWSRNPQEMLDFENLELLEVCDVNNLRCIFGLSMAALGLTRLQHLQIKRCNDLEQVITEEGSNSITVAEETTDDKIISVFPRLQSIIVESCPSMTSVYLGSSTLAYPSLFEIIVAHCPNLTTFHSKVLKDEETDSVATFFSDKVAFPNLAKLSLCHLRNVKRIWNTQLQGSDTEHTFVLGSQLREVNLRQLPKLKHVWNKDVNGNISFENLQQICVLECESLETLFPYSIAKGLVQLEALAVMSCGIQEIVSKNIEGSDGQEIWFKFNQLSFLVLENLPNLKCFYPGMHSTTWPKLKELKTSKCGEMKIFGHTQSQIQQPLFLLDKIIPQLEEVSFTSDDVAMINDGQFVEDLFCHIKCLRIRCYHSESVVFPFSFLQRFYNLETLEMKCLWKQDSPLDHMCSSLDSLEVHRCATLINLSAASSSFQNLTTLDVWNCKSLAELITSSKAQSLERLVTLRIRECELIREVIGIASEGDEATHDDIIFRELKCLELHCLPNLRSFCSGNCTFNFPSLNQVIVSQCPTMKNFCHGAPSTPKLQMVQRTTTDYRGRWAGDLNATIEQLHIQDGEMSEEKHEDGL</sequence>
<dbReference type="InterPro" id="IPR050905">
    <property type="entry name" value="Plant_NBS-LRR"/>
</dbReference>
<organism evidence="6 7">
    <name type="scientific">Hibiscus sabdariffa</name>
    <name type="common">roselle</name>
    <dbReference type="NCBI Taxonomy" id="183260"/>
    <lineage>
        <taxon>Eukaryota</taxon>
        <taxon>Viridiplantae</taxon>
        <taxon>Streptophyta</taxon>
        <taxon>Embryophyta</taxon>
        <taxon>Tracheophyta</taxon>
        <taxon>Spermatophyta</taxon>
        <taxon>Magnoliopsida</taxon>
        <taxon>eudicotyledons</taxon>
        <taxon>Gunneridae</taxon>
        <taxon>Pentapetalae</taxon>
        <taxon>rosids</taxon>
        <taxon>malvids</taxon>
        <taxon>Malvales</taxon>
        <taxon>Malvaceae</taxon>
        <taxon>Malvoideae</taxon>
        <taxon>Hibiscus</taxon>
    </lineage>
</organism>
<evidence type="ECO:0000256" key="4">
    <source>
        <dbReference type="ARBA" id="ARBA00022840"/>
    </source>
</evidence>
<dbReference type="SMART" id="SM00382">
    <property type="entry name" value="AAA"/>
    <property type="match status" value="1"/>
</dbReference>
<dbReference type="Gene3D" id="3.40.50.300">
    <property type="entry name" value="P-loop containing nucleotide triphosphate hydrolases"/>
    <property type="match status" value="1"/>
</dbReference>
<dbReference type="InterPro" id="IPR003593">
    <property type="entry name" value="AAA+_ATPase"/>
</dbReference>
<name>A0ABR2G0D1_9ROSI</name>
<dbReference type="InterPro" id="IPR042197">
    <property type="entry name" value="Apaf_helical"/>
</dbReference>
<gene>
    <name evidence="6" type="ORF">V6N12_024369</name>
</gene>
<keyword evidence="7" id="KW-1185">Reference proteome</keyword>
<comment type="caution">
    <text evidence="6">The sequence shown here is derived from an EMBL/GenBank/DDBJ whole genome shotgun (WGS) entry which is preliminary data.</text>
</comment>
<dbReference type="SUPFAM" id="SSF52058">
    <property type="entry name" value="L domain-like"/>
    <property type="match status" value="2"/>
</dbReference>
<proteinExistence type="inferred from homology"/>
<keyword evidence="4" id="KW-0067">ATP-binding</keyword>
<reference evidence="6 7" key="1">
    <citation type="journal article" date="2024" name="G3 (Bethesda)">
        <title>Genome assembly of Hibiscus sabdariffa L. provides insights into metabolisms of medicinal natural products.</title>
        <authorList>
            <person name="Kim T."/>
        </authorList>
    </citation>
    <scope>NUCLEOTIDE SEQUENCE [LARGE SCALE GENOMIC DNA]</scope>
    <source>
        <strain evidence="6">TK-2024</strain>
        <tissue evidence="6">Old leaves</tissue>
    </source>
</reference>
<keyword evidence="2" id="KW-0547">Nucleotide-binding</keyword>
<evidence type="ECO:0000313" key="7">
    <source>
        <dbReference type="Proteomes" id="UP001472677"/>
    </source>
</evidence>
<dbReference type="SUPFAM" id="SSF52540">
    <property type="entry name" value="P-loop containing nucleoside triphosphate hydrolases"/>
    <property type="match status" value="1"/>
</dbReference>
<keyword evidence="3" id="KW-0611">Plant defense</keyword>
<dbReference type="SUPFAM" id="SSF52047">
    <property type="entry name" value="RNI-like"/>
    <property type="match status" value="2"/>
</dbReference>
<evidence type="ECO:0000256" key="2">
    <source>
        <dbReference type="ARBA" id="ARBA00022741"/>
    </source>
</evidence>
<dbReference type="PANTHER" id="PTHR33463:SF192">
    <property type="entry name" value="DISEASE RESISTANCE PROTEIN RPS2-LIKE"/>
    <property type="match status" value="1"/>
</dbReference>
<dbReference type="InterPro" id="IPR027417">
    <property type="entry name" value="P-loop_NTPase"/>
</dbReference>
<dbReference type="PRINTS" id="PR00364">
    <property type="entry name" value="DISEASERSIST"/>
</dbReference>
<protein>
    <recommendedName>
        <fullName evidence="5">AAA+ ATPase domain-containing protein</fullName>
    </recommendedName>
</protein>
<feature type="domain" description="AAA+ ATPase" evidence="5">
    <location>
        <begin position="176"/>
        <end position="312"/>
    </location>
</feature>
<dbReference type="Pfam" id="PF23247">
    <property type="entry name" value="LRR_RPS2"/>
    <property type="match status" value="6"/>
</dbReference>
<dbReference type="InterPro" id="IPR002182">
    <property type="entry name" value="NB-ARC"/>
</dbReference>
<comment type="similarity">
    <text evidence="1">Belongs to the disease resistance NB-LRR family.</text>
</comment>
<evidence type="ECO:0000256" key="1">
    <source>
        <dbReference type="ARBA" id="ARBA00008894"/>
    </source>
</evidence>
<dbReference type="InterPro" id="IPR032675">
    <property type="entry name" value="LRR_dom_sf"/>
</dbReference>
<evidence type="ECO:0000313" key="6">
    <source>
        <dbReference type="EMBL" id="KAK8589983.1"/>
    </source>
</evidence>
<evidence type="ECO:0000256" key="3">
    <source>
        <dbReference type="ARBA" id="ARBA00022821"/>
    </source>
</evidence>